<keyword evidence="2" id="KW-1185">Reference proteome</keyword>
<dbReference type="Gene3D" id="3.30.420.10">
    <property type="entry name" value="Ribonuclease H-like superfamily/Ribonuclease H"/>
    <property type="match status" value="1"/>
</dbReference>
<dbReference type="OrthoDB" id="2205812at2759"/>
<name>A0A0C9STQ3_PAXIN</name>
<gene>
    <name evidence="1" type="ORF">PAXINDRAFT_53937</name>
</gene>
<feature type="non-terminal residue" evidence="1">
    <location>
        <position position="1"/>
    </location>
</feature>
<dbReference type="Proteomes" id="UP000053647">
    <property type="component" value="Unassembled WGS sequence"/>
</dbReference>
<evidence type="ECO:0000313" key="2">
    <source>
        <dbReference type="Proteomes" id="UP000053647"/>
    </source>
</evidence>
<organism evidence="1 2">
    <name type="scientific">Paxillus involutus ATCC 200175</name>
    <dbReference type="NCBI Taxonomy" id="664439"/>
    <lineage>
        <taxon>Eukaryota</taxon>
        <taxon>Fungi</taxon>
        <taxon>Dikarya</taxon>
        <taxon>Basidiomycota</taxon>
        <taxon>Agaricomycotina</taxon>
        <taxon>Agaricomycetes</taxon>
        <taxon>Agaricomycetidae</taxon>
        <taxon>Boletales</taxon>
        <taxon>Paxilineae</taxon>
        <taxon>Paxillaceae</taxon>
        <taxon>Paxillus</taxon>
    </lineage>
</organism>
<evidence type="ECO:0008006" key="3">
    <source>
        <dbReference type="Google" id="ProtNLM"/>
    </source>
</evidence>
<sequence length="152" mass="17089">VLFNPTTTLESPLENGFRTFTETKEYLPDPASQTVHPPNANQEEITAIICGEHRVNKDGDVIAGGGIWFGNNNERNHAIKLEEHLATRNSGELSALLLTAQTVPKHQVLNLVTRTERVIKDLTVDLDRWDHTGWLEHENTSVMKALVCELRQ</sequence>
<feature type="non-terminal residue" evidence="1">
    <location>
        <position position="152"/>
    </location>
</feature>
<proteinExistence type="predicted"/>
<dbReference type="InterPro" id="IPR012337">
    <property type="entry name" value="RNaseH-like_sf"/>
</dbReference>
<accession>A0A0C9STQ3</accession>
<dbReference type="InterPro" id="IPR036397">
    <property type="entry name" value="RNaseH_sf"/>
</dbReference>
<protein>
    <recommendedName>
        <fullName evidence="3">RNase H type-1 domain-containing protein</fullName>
    </recommendedName>
</protein>
<dbReference type="HOGENOM" id="CLU_1735919_0_0_1"/>
<dbReference type="SUPFAM" id="SSF53098">
    <property type="entry name" value="Ribonuclease H-like"/>
    <property type="match status" value="1"/>
</dbReference>
<dbReference type="GO" id="GO:0003676">
    <property type="term" value="F:nucleic acid binding"/>
    <property type="evidence" value="ECO:0007669"/>
    <property type="project" value="InterPro"/>
</dbReference>
<dbReference type="AlphaFoldDB" id="A0A0C9STQ3"/>
<evidence type="ECO:0000313" key="1">
    <source>
        <dbReference type="EMBL" id="KIJ12239.1"/>
    </source>
</evidence>
<reference evidence="2" key="2">
    <citation type="submission" date="2015-01" db="EMBL/GenBank/DDBJ databases">
        <title>Evolutionary Origins and Diversification of the Mycorrhizal Mutualists.</title>
        <authorList>
            <consortium name="DOE Joint Genome Institute"/>
            <consortium name="Mycorrhizal Genomics Consortium"/>
            <person name="Kohler A."/>
            <person name="Kuo A."/>
            <person name="Nagy L.G."/>
            <person name="Floudas D."/>
            <person name="Copeland A."/>
            <person name="Barry K.W."/>
            <person name="Cichocki N."/>
            <person name="Veneault-Fourrey C."/>
            <person name="LaButti K."/>
            <person name="Lindquist E.A."/>
            <person name="Lipzen A."/>
            <person name="Lundell T."/>
            <person name="Morin E."/>
            <person name="Murat C."/>
            <person name="Riley R."/>
            <person name="Ohm R."/>
            <person name="Sun H."/>
            <person name="Tunlid A."/>
            <person name="Henrissat B."/>
            <person name="Grigoriev I.V."/>
            <person name="Hibbett D.S."/>
            <person name="Martin F."/>
        </authorList>
    </citation>
    <scope>NUCLEOTIDE SEQUENCE [LARGE SCALE GENOMIC DNA]</scope>
    <source>
        <strain evidence="2">ATCC 200175</strain>
    </source>
</reference>
<dbReference type="EMBL" id="KN819366">
    <property type="protein sequence ID" value="KIJ12239.1"/>
    <property type="molecule type" value="Genomic_DNA"/>
</dbReference>
<reference evidence="1 2" key="1">
    <citation type="submission" date="2014-06" db="EMBL/GenBank/DDBJ databases">
        <authorList>
            <consortium name="DOE Joint Genome Institute"/>
            <person name="Kuo A."/>
            <person name="Kohler A."/>
            <person name="Nagy L.G."/>
            <person name="Floudas D."/>
            <person name="Copeland A."/>
            <person name="Barry K.W."/>
            <person name="Cichocki N."/>
            <person name="Veneault-Fourrey C."/>
            <person name="LaButti K."/>
            <person name="Lindquist E.A."/>
            <person name="Lipzen A."/>
            <person name="Lundell T."/>
            <person name="Morin E."/>
            <person name="Murat C."/>
            <person name="Sun H."/>
            <person name="Tunlid A."/>
            <person name="Henrissat B."/>
            <person name="Grigoriev I.V."/>
            <person name="Hibbett D.S."/>
            <person name="Martin F."/>
            <person name="Nordberg H.P."/>
            <person name="Cantor M.N."/>
            <person name="Hua S.X."/>
        </authorList>
    </citation>
    <scope>NUCLEOTIDE SEQUENCE [LARGE SCALE GENOMIC DNA]</scope>
    <source>
        <strain evidence="1 2">ATCC 200175</strain>
    </source>
</reference>